<dbReference type="HOGENOM" id="CLU_001048_0_0_1"/>
<organism evidence="5 6">
    <name type="scientific">Penicillium expansum</name>
    <name type="common">Blue mold rot fungus</name>
    <dbReference type="NCBI Taxonomy" id="27334"/>
    <lineage>
        <taxon>Eukaryota</taxon>
        <taxon>Fungi</taxon>
        <taxon>Dikarya</taxon>
        <taxon>Ascomycota</taxon>
        <taxon>Pezizomycotina</taxon>
        <taxon>Eurotiomycetes</taxon>
        <taxon>Eurotiomycetidae</taxon>
        <taxon>Eurotiales</taxon>
        <taxon>Aspergillaceae</taxon>
        <taxon>Penicillium</taxon>
    </lineage>
</organism>
<dbReference type="Pfam" id="PF13637">
    <property type="entry name" value="Ank_4"/>
    <property type="match status" value="1"/>
</dbReference>
<protein>
    <recommendedName>
        <fullName evidence="4">Nephrocystin 3-like N-terminal domain-containing protein</fullName>
    </recommendedName>
</protein>
<feature type="repeat" description="ANK" evidence="3">
    <location>
        <begin position="1789"/>
        <end position="1821"/>
    </location>
</feature>
<feature type="repeat" description="ANK" evidence="3">
    <location>
        <begin position="1714"/>
        <end position="1742"/>
    </location>
</feature>
<comment type="caution">
    <text evidence="5">The sequence shown here is derived from an EMBL/GenBank/DDBJ whole genome shotgun (WGS) entry which is preliminary data.</text>
</comment>
<gene>
    <name evidence="5" type="ORF">PEX2_013640</name>
</gene>
<feature type="domain" description="Nephrocystin 3-like N-terminal" evidence="4">
    <location>
        <begin position="187"/>
        <end position="365"/>
    </location>
</feature>
<reference evidence="5 6" key="1">
    <citation type="journal article" date="2015" name="Mol. Plant Microbe Interact.">
        <title>Genome, transcriptome, and functional analyses of Penicillium expansum provide new insights into secondary metabolism and pathogenicity.</title>
        <authorList>
            <person name="Ballester A.R."/>
            <person name="Marcet-Houben M."/>
            <person name="Levin E."/>
            <person name="Sela N."/>
            <person name="Selma-Lazaro C."/>
            <person name="Carmona L."/>
            <person name="Wisniewski M."/>
            <person name="Droby S."/>
            <person name="Gonzalez-Candelas L."/>
            <person name="Gabaldon T."/>
        </authorList>
    </citation>
    <scope>NUCLEOTIDE SEQUENCE [LARGE SCALE GENOMIC DNA]</scope>
    <source>
        <strain evidence="5 6">MD-8</strain>
    </source>
</reference>
<dbReference type="PANTHER" id="PTHR24198">
    <property type="entry name" value="ANKYRIN REPEAT AND PROTEIN KINASE DOMAIN-CONTAINING PROTEIN"/>
    <property type="match status" value="1"/>
</dbReference>
<feature type="repeat" description="ANK" evidence="3">
    <location>
        <begin position="1570"/>
        <end position="1602"/>
    </location>
</feature>
<dbReference type="InterPro" id="IPR027417">
    <property type="entry name" value="P-loop_NTPase"/>
</dbReference>
<feature type="repeat" description="ANK" evidence="3">
    <location>
        <begin position="704"/>
        <end position="736"/>
    </location>
</feature>
<feature type="repeat" description="ANK" evidence="3">
    <location>
        <begin position="1480"/>
        <end position="1514"/>
    </location>
</feature>
<dbReference type="EMBL" id="JQFZ01000026">
    <property type="protein sequence ID" value="KGO62056.1"/>
    <property type="molecule type" value="Genomic_DNA"/>
</dbReference>
<evidence type="ECO:0000256" key="3">
    <source>
        <dbReference type="PROSITE-ProRule" id="PRU00023"/>
    </source>
</evidence>
<feature type="repeat" description="ANK" evidence="3">
    <location>
        <begin position="1677"/>
        <end position="1709"/>
    </location>
</feature>
<feature type="repeat" description="ANK" evidence="3">
    <location>
        <begin position="895"/>
        <end position="924"/>
    </location>
</feature>
<dbReference type="Gene3D" id="3.40.50.300">
    <property type="entry name" value="P-loop containing nucleotide triphosphate hydrolases"/>
    <property type="match status" value="1"/>
</dbReference>
<dbReference type="RefSeq" id="XP_016602708.1">
    <property type="nucleotide sequence ID" value="XM_016738641.1"/>
</dbReference>
<keyword evidence="2 3" id="KW-0040">ANK repeat</keyword>
<dbReference type="PRINTS" id="PR01415">
    <property type="entry name" value="ANKYRIN"/>
</dbReference>
<evidence type="ECO:0000256" key="2">
    <source>
        <dbReference type="ARBA" id="ARBA00023043"/>
    </source>
</evidence>
<sequence>MDEWQEAFNGLSPKLKSCLIRAREEKADVLTALLREAELKKTLCLVKRWKVNLGGKTIVLRDLFDKIIAWVYKFKAIGDTAVQFDPAPATLAWAANEELEKIAELDTEVDRLTRISDAEVQLQIQDDMHKTQTIPKSIQTPFSRVVDASTIYAKSVEEQQFRQLLTWMSSVPYLQHHARHSEARLQGSTEWLFKHPRYTEWNETSTSSILLLHGIPGSGKTSLTSSVVDSFLRSKSQNPLAAPVAYFYCGDSKMGRYWADPEETMGCLTRQVAVIDRQKLEVHEHVLLEYQRKAAEANLDGFDVPKLKISQCADLILGVLGSNPAILVVDGVDEIEETRRYELLDALKRIRDESASVVKIFLSGREDRNILGRLSDALMLRVEENDTRLDIELFVKNKVLLGISTLCLLGGEVPRDLQEELIAFLLNRSRGMFLWVTLQLNCFFRLKTRASVVASIQDSSKATCESLSDLYSEMLGHLHEADPSAYDIANRAFSWLLCMHEPLTPQALLFTVSMSSPEEQRNFTLPELLDFCFNLIYVDSKLNTLRFVHFSFIEYLKTKPEFSVPCINTIAATGCLNACIQDTPSNLEDTFNPKDNFVLYAALYWTQHYQNAAIGNDHSPILSKLEKFAFNNDGETNLSFMAWLDTVHIAAGLLSPDHPLKAELNSVTSMQMTPLFAGCIYGIEEIVQSVVTREGFDVNKKSTTGHTPLYLAAKFGHDEIIRILLSYGADVGLEGGKHGNSVNAACANGHVSATNLLLSHQSTSISSDDVGLAVQKALISGHENVALFLLQNSVELPDHETYTKTAEQASRAGMFKLVQWLDKEHPSLSNANEAQSRILDMAILKGQLSFIKRYCSKLQFLDNSVANAACMGHVDILSFCLDQGASIEEEGPLGSPLRAASLMGHEMAVRLLIARGASINAPGKFGDALQAAAMNGHWSITQFLIQNKADVNAQGGYYGNPLQAAASRGHLEVAEALINAGARIAAKGRYKDAFLTAAEAGHHAVVGLFIEKGFQLPQGHVRSIMKGLYQNLLWTAWNDAHGSLVHKEKENNLLSLPLPDPGLGVSFNTLKDGISSTPRNRNTATPVRGLKAPTPVEYSSLVLAASKGWDLVVQCMVTEREKIKLGQAELELALEKAAYHGHVGVLKIILASDIEKNWKILNALMAAAQTAQITIIQILIHHVADSDVLSWDNALLVLRYGSRENQISSVRYCLSHVMDKERHALVALAFKHAAKFNSVGVLKSLDQDGNYIDGQVVRQAFQIAASNGSTDVVQLIIGSDFANSIQSEDYLVAFRGASFYGHAVQSQSLLGHVSSPCSPEHLKVLFINAAYKGYRGVLSVLLPEIKNLDCCQTLLDTCLCFACAEGEFDAASFLIEAGACVNARADSEMKVDENPALAGLCLDKDTDEQRPLIEPTDSRFSVYYKNCGKWTALQACLKSPRQFQFRRGDSEGPRALDKKHFAVLQLLILHDVDVNVVGEDGLTPLHWALSRETMCFPMVSLLLNAGPESYIEEAEAEGRYPLLQTALRFFEGGGCFKDCESVEEVFTTGPGAVIRLLLESKPNISATDRQFRLVLEMAATVGNADFIQLLVERGVDVNTPVDFFSHALIAAAAFGHNDCVQLLVTTGADVNISHPLHGTALQIAVIGGHTRTARILLDHGADIDVYTQASFPSITSANSAALQLAIDRGYFEIANLLLDAGANFNISPPFVSPPLVAACGQSNLEFVKDLLQRGANVNIDGQRRESSNNEVLVASEEASALHKACARGRNDLVSILLEGNADIEKRVGGSLTPIEVAARAGHLVVLDQLLDAGATIYDPSRGVNALREACRGKDPIPSTRLLRGRLKAESGSEDFISAFEEAVPEVLRKGCGDTLVCLIQDLPKIPSLLHHACVLGSTDAVELMLYHGIDVNFNFESGGQPLHIACYYQRVELVPLLIKSGATVHEEDLKYGTPIQAALEGYIASGLIADDKPFHDMVPTRSPLQTLSNNYYGASRVSRQDLIVASESNVLALVSAGATADAKERPIGPPLHLAAFIGSIPILQLLLQTGVDINTVGGYFDSALIAAVYAKQQNTIVYLLGQGIDANLFSAEFGTALNLACHQENQNKTKTVRALLKHRADVNANGSESESPVSALLSSNMTSHKPSIAEDTLEIILQSAANLKVRPEDLVLAVTVDDKCGSELREELTERLLKHDPTAQVTIEVIKHAAKCYGSGDPENRLAMLLSHSNGIYVTEDILEAASSPEILEVLLQHNPRCGVTEALFKTFARSDSWLGKDYLEVLLDGDISATPTIAVIQGLLEARFRPEEGDAKFNNILEMLFDRNPNIEVTEEMLAATMNSKERDILLSRAHKVSCE</sequence>
<dbReference type="InterPro" id="IPR036770">
    <property type="entry name" value="Ankyrin_rpt-contain_sf"/>
</dbReference>
<evidence type="ECO:0000256" key="1">
    <source>
        <dbReference type="ARBA" id="ARBA00022737"/>
    </source>
</evidence>
<dbReference type="Proteomes" id="UP000030143">
    <property type="component" value="Unassembled WGS sequence"/>
</dbReference>
<feature type="repeat" description="ANK" evidence="3">
    <location>
        <begin position="1756"/>
        <end position="1788"/>
    </location>
</feature>
<evidence type="ECO:0000313" key="6">
    <source>
        <dbReference type="Proteomes" id="UP000030143"/>
    </source>
</evidence>
<name>A0A0A2K4R0_PENEN</name>
<dbReference type="Pfam" id="PF24883">
    <property type="entry name" value="NPHP3_N"/>
    <property type="match status" value="1"/>
</dbReference>
<evidence type="ECO:0000259" key="4">
    <source>
        <dbReference type="Pfam" id="PF24883"/>
    </source>
</evidence>
<dbReference type="Pfam" id="PF12796">
    <property type="entry name" value="Ank_2"/>
    <property type="match status" value="6"/>
</dbReference>
<keyword evidence="1" id="KW-0677">Repeat</keyword>
<dbReference type="PROSITE" id="PS50297">
    <property type="entry name" value="ANK_REP_REGION"/>
    <property type="match status" value="8"/>
</dbReference>
<dbReference type="STRING" id="27334.A0A0A2K4R0"/>
<dbReference type="PANTHER" id="PTHR24198:SF165">
    <property type="entry name" value="ANKYRIN REPEAT-CONTAINING PROTEIN-RELATED"/>
    <property type="match status" value="1"/>
</dbReference>
<feature type="repeat" description="ANK" evidence="3">
    <location>
        <begin position="1636"/>
        <end position="1668"/>
    </location>
</feature>
<dbReference type="SMART" id="SM00248">
    <property type="entry name" value="ANK"/>
    <property type="match status" value="28"/>
</dbReference>
<dbReference type="InterPro" id="IPR002110">
    <property type="entry name" value="Ankyrin_rpt"/>
</dbReference>
<feature type="repeat" description="ANK" evidence="3">
    <location>
        <begin position="2030"/>
        <end position="2058"/>
    </location>
</feature>
<proteinExistence type="predicted"/>
<dbReference type="InterPro" id="IPR056884">
    <property type="entry name" value="NPHP3-like_N"/>
</dbReference>
<dbReference type="PROSITE" id="PS50088">
    <property type="entry name" value="ANK_REPEAT"/>
    <property type="match status" value="12"/>
</dbReference>
<dbReference type="SUPFAM" id="SSF52540">
    <property type="entry name" value="P-loop containing nucleoside triphosphate hydrolases"/>
    <property type="match status" value="1"/>
</dbReference>
<keyword evidence="6" id="KW-1185">Reference proteome</keyword>
<feature type="repeat" description="ANK" evidence="3">
    <location>
        <begin position="1917"/>
        <end position="1949"/>
    </location>
</feature>
<feature type="repeat" description="ANK" evidence="3">
    <location>
        <begin position="957"/>
        <end position="989"/>
    </location>
</feature>
<dbReference type="GeneID" id="27674060"/>
<dbReference type="Gene3D" id="1.25.40.20">
    <property type="entry name" value="Ankyrin repeat-containing domain"/>
    <property type="match status" value="7"/>
</dbReference>
<accession>A0A0A2K4R0</accession>
<evidence type="ECO:0000313" key="5">
    <source>
        <dbReference type="EMBL" id="KGO62056.1"/>
    </source>
</evidence>
<dbReference type="SUPFAM" id="SSF48403">
    <property type="entry name" value="Ankyrin repeat"/>
    <property type="match status" value="6"/>
</dbReference>
<dbReference type="VEuPathDB" id="FungiDB:PEXP_001040"/>